<keyword evidence="2" id="KW-0472">Membrane</keyword>
<dbReference type="Pfam" id="PF18986">
    <property type="entry name" value="DUF5719"/>
    <property type="match status" value="1"/>
</dbReference>
<evidence type="ECO:0000256" key="1">
    <source>
        <dbReference type="SAM" id="MobiDB-lite"/>
    </source>
</evidence>
<sequence length="479" mass="48839">MSEPGRRRARAVAPESGRRTAVARRIHPTAVLCVVLPLLTLGALLLVPTHDQPDATHDPTETALTQAALGCPAAPGAKDAALQVATSLDDATGEVSVRSGGPGAEPETLEVTSGEVTTAETDDRSAVVSAEGDLAPGLLAVRSTAKPLAAASCALPRPETWFTGVGAGAEHSSTLELANPDGGAAVADVFVYSSSGLSDVPDLRGVTVRGHDVLQIDLATAVPRRQDLTLQVVVSRGRLAASVRDEVSDLGSRSASADWLPSLPAPAEDLVLLGLPEGDGDDELTLANPGDDEVRAQVRIQTDEAAFVPEGIDEVRIPPQSTRQVTLSSVLRAQVKKGALGLRITATAPVTAALRSVVEDDLSAAVPAPALGVAGTLPVPASDGEGEPSVVLANAAGAGVATVTSWDARGRRLDEKEVELTAGSGDTLELSAKTALVRVTPRRTTVSAALVVTGPGSAVLPFTEPVTTALVPDVRPGLL</sequence>
<dbReference type="Proteomes" id="UP001596087">
    <property type="component" value="Unassembled WGS sequence"/>
</dbReference>
<dbReference type="EMBL" id="JBHSKD010000026">
    <property type="protein sequence ID" value="MFC5178542.1"/>
    <property type="molecule type" value="Genomic_DNA"/>
</dbReference>
<gene>
    <name evidence="3" type="ORF">ACFPGP_17825</name>
</gene>
<dbReference type="RefSeq" id="WP_378592168.1">
    <property type="nucleotide sequence ID" value="NZ_JBHSKD010000026.1"/>
</dbReference>
<organism evidence="3 4">
    <name type="scientific">Nocardioides taihuensis</name>
    <dbReference type="NCBI Taxonomy" id="1835606"/>
    <lineage>
        <taxon>Bacteria</taxon>
        <taxon>Bacillati</taxon>
        <taxon>Actinomycetota</taxon>
        <taxon>Actinomycetes</taxon>
        <taxon>Propionibacteriales</taxon>
        <taxon>Nocardioidaceae</taxon>
        <taxon>Nocardioides</taxon>
    </lineage>
</organism>
<keyword evidence="4" id="KW-1185">Reference proteome</keyword>
<keyword evidence="2" id="KW-0812">Transmembrane</keyword>
<comment type="caution">
    <text evidence="3">The sequence shown here is derived from an EMBL/GenBank/DDBJ whole genome shotgun (WGS) entry which is preliminary data.</text>
</comment>
<proteinExistence type="predicted"/>
<evidence type="ECO:0000256" key="2">
    <source>
        <dbReference type="SAM" id="Phobius"/>
    </source>
</evidence>
<protein>
    <submittedName>
        <fullName evidence="3">DUF5719 family protein</fullName>
    </submittedName>
</protein>
<evidence type="ECO:0000313" key="3">
    <source>
        <dbReference type="EMBL" id="MFC5178542.1"/>
    </source>
</evidence>
<feature type="transmembrane region" description="Helical" evidence="2">
    <location>
        <begin position="26"/>
        <end position="47"/>
    </location>
</feature>
<keyword evidence="2" id="KW-1133">Transmembrane helix</keyword>
<accession>A0ABW0BN24</accession>
<feature type="region of interest" description="Disordered" evidence="1">
    <location>
        <begin position="1"/>
        <end position="21"/>
    </location>
</feature>
<evidence type="ECO:0000313" key="4">
    <source>
        <dbReference type="Proteomes" id="UP001596087"/>
    </source>
</evidence>
<reference evidence="4" key="1">
    <citation type="journal article" date="2019" name="Int. J. Syst. Evol. Microbiol.">
        <title>The Global Catalogue of Microorganisms (GCM) 10K type strain sequencing project: providing services to taxonomists for standard genome sequencing and annotation.</title>
        <authorList>
            <consortium name="The Broad Institute Genomics Platform"/>
            <consortium name="The Broad Institute Genome Sequencing Center for Infectious Disease"/>
            <person name="Wu L."/>
            <person name="Ma J."/>
        </authorList>
    </citation>
    <scope>NUCLEOTIDE SEQUENCE [LARGE SCALE GENOMIC DNA]</scope>
    <source>
        <strain evidence="4">DFY41</strain>
    </source>
</reference>
<name>A0ABW0BN24_9ACTN</name>
<dbReference type="InterPro" id="IPR043777">
    <property type="entry name" value="DUF5719"/>
</dbReference>